<dbReference type="Proteomes" id="UP001148312">
    <property type="component" value="Unassembled WGS sequence"/>
</dbReference>
<accession>A0A9W9XML0</accession>
<evidence type="ECO:0000256" key="1">
    <source>
        <dbReference type="ARBA" id="ARBA00022729"/>
    </source>
</evidence>
<name>A0A9W9XML0_9EURO</name>
<evidence type="ECO:0000259" key="3">
    <source>
        <dbReference type="Pfam" id="PF10342"/>
    </source>
</evidence>
<dbReference type="RefSeq" id="XP_056794762.1">
    <property type="nucleotide sequence ID" value="XM_056930469.1"/>
</dbReference>
<dbReference type="InterPro" id="IPR052479">
    <property type="entry name" value="GPI-anchor_Adhesion_Reg"/>
</dbReference>
<dbReference type="PANTHER" id="PTHR35185">
    <property type="entry name" value="SERINE/THREONINE-RICH PROTEIN ADG2-RELATED"/>
    <property type="match status" value="1"/>
</dbReference>
<comment type="caution">
    <text evidence="4">The sequence shown here is derived from an EMBL/GenBank/DDBJ whole genome shotgun (WGS) entry which is preliminary data.</text>
</comment>
<evidence type="ECO:0000313" key="4">
    <source>
        <dbReference type="EMBL" id="KAJ5495749.1"/>
    </source>
</evidence>
<organism evidence="4 5">
    <name type="scientific">Penicillium diatomitis</name>
    <dbReference type="NCBI Taxonomy" id="2819901"/>
    <lineage>
        <taxon>Eukaryota</taxon>
        <taxon>Fungi</taxon>
        <taxon>Dikarya</taxon>
        <taxon>Ascomycota</taxon>
        <taxon>Pezizomycotina</taxon>
        <taxon>Eurotiomycetes</taxon>
        <taxon>Eurotiomycetidae</taxon>
        <taxon>Eurotiales</taxon>
        <taxon>Aspergillaceae</taxon>
        <taxon>Penicillium</taxon>
    </lineage>
</organism>
<feature type="signal peptide" evidence="2">
    <location>
        <begin position="1"/>
        <end position="18"/>
    </location>
</feature>
<feature type="chain" id="PRO_5040949080" evidence="2">
    <location>
        <begin position="19"/>
        <end position="160"/>
    </location>
</feature>
<sequence>MRLSFVSSVVAFTAATSAILVTYPPKGAKIDLGQPLTIKWDAVETDPAKFDLYVVNQAVNPSVTTLIASGVDTTKGSYTIPANDASLTGTDTGPPLAVGFLPSRNNSKSPVESLSRLQPPALLLDSNSHHLFFLFCDFVHFDFNAYIKLHEDTVYLCVWL</sequence>
<keyword evidence="5" id="KW-1185">Reference proteome</keyword>
<gene>
    <name evidence="4" type="ORF">N7539_000865</name>
</gene>
<dbReference type="EMBL" id="JAPWDQ010000001">
    <property type="protein sequence ID" value="KAJ5495749.1"/>
    <property type="molecule type" value="Genomic_DNA"/>
</dbReference>
<proteinExistence type="predicted"/>
<dbReference type="AlphaFoldDB" id="A0A9W9XML0"/>
<dbReference type="PANTHER" id="PTHR35185:SF1">
    <property type="entry name" value="UPF0619 GPI-ANCHORED MEMBRANE PROTEIN C1322.10"/>
    <property type="match status" value="1"/>
</dbReference>
<reference evidence="4" key="2">
    <citation type="journal article" date="2023" name="IMA Fungus">
        <title>Comparative genomic study of the Penicillium genus elucidates a diverse pangenome and 15 lateral gene transfer events.</title>
        <authorList>
            <person name="Petersen C."/>
            <person name="Sorensen T."/>
            <person name="Nielsen M.R."/>
            <person name="Sondergaard T.E."/>
            <person name="Sorensen J.L."/>
            <person name="Fitzpatrick D.A."/>
            <person name="Frisvad J.C."/>
            <person name="Nielsen K.L."/>
        </authorList>
    </citation>
    <scope>NUCLEOTIDE SEQUENCE</scope>
    <source>
        <strain evidence="4">IBT 30728</strain>
    </source>
</reference>
<feature type="domain" description="Yeast cell wall synthesis Kre9/Knh1-like N-terminal" evidence="3">
    <location>
        <begin position="24"/>
        <end position="85"/>
    </location>
</feature>
<dbReference type="Pfam" id="PF10342">
    <property type="entry name" value="Kre9_KNH"/>
    <property type="match status" value="1"/>
</dbReference>
<reference evidence="4" key="1">
    <citation type="submission" date="2022-12" db="EMBL/GenBank/DDBJ databases">
        <authorList>
            <person name="Petersen C."/>
        </authorList>
    </citation>
    <scope>NUCLEOTIDE SEQUENCE</scope>
    <source>
        <strain evidence="4">IBT 30728</strain>
    </source>
</reference>
<dbReference type="GeneID" id="81620718"/>
<keyword evidence="1 2" id="KW-0732">Signal</keyword>
<evidence type="ECO:0000313" key="5">
    <source>
        <dbReference type="Proteomes" id="UP001148312"/>
    </source>
</evidence>
<protein>
    <submittedName>
        <fullName evidence="4">UPF0619 GPI-anchored membrane protein</fullName>
    </submittedName>
</protein>
<evidence type="ECO:0000256" key="2">
    <source>
        <dbReference type="SAM" id="SignalP"/>
    </source>
</evidence>
<dbReference type="InterPro" id="IPR018466">
    <property type="entry name" value="Kre9/Knh1-like_N"/>
</dbReference>